<evidence type="ECO:0000313" key="1">
    <source>
        <dbReference type="EMBL" id="GAA6498567.1"/>
    </source>
</evidence>
<protein>
    <submittedName>
        <fullName evidence="1">Uncharacterized protein</fullName>
    </submittedName>
</protein>
<sequence>MWFPCGVFKLYSWHKFKFEKARKYAVSGKLDALYLHIFSAIFSFIFCDCPFKDFKGVVGFLQKMAKVYNLMAKIQFNRREKYKDGDSGNSLL</sequence>
<keyword evidence="2" id="KW-1185">Reference proteome</keyword>
<name>A0ABQ0BPV5_9FIRM</name>
<organism evidence="1 2">
    <name type="scientific">Blautia parvula</name>
    <dbReference type="NCBI Taxonomy" id="2877527"/>
    <lineage>
        <taxon>Bacteria</taxon>
        <taxon>Bacillati</taxon>
        <taxon>Bacillota</taxon>
        <taxon>Clostridia</taxon>
        <taxon>Lachnospirales</taxon>
        <taxon>Lachnospiraceae</taxon>
        <taxon>Blautia</taxon>
    </lineage>
</organism>
<proteinExistence type="predicted"/>
<evidence type="ECO:0000313" key="2">
    <source>
        <dbReference type="Proteomes" id="UP001600941"/>
    </source>
</evidence>
<reference evidence="1 2" key="1">
    <citation type="submission" date="2024-04" db="EMBL/GenBank/DDBJ databases">
        <title>Defined microbial consortia suppress multidrug-resistant proinflammatory Enterobacteriaceae via ecological control.</title>
        <authorList>
            <person name="Furuichi M."/>
            <person name="Kawaguchi T."/>
            <person name="Pust M."/>
            <person name="Yasuma K."/>
            <person name="Plichta D."/>
            <person name="Hasegawa N."/>
            <person name="Ohya T."/>
            <person name="Bhattarai S."/>
            <person name="Sasajima S."/>
            <person name="Aoto Y."/>
            <person name="Tuganbaev T."/>
            <person name="Yaginuma M."/>
            <person name="Ueda M."/>
            <person name="Okahashi N."/>
            <person name="Amafuji K."/>
            <person name="Kiridooshi Y."/>
            <person name="Sugita K."/>
            <person name="Strazar M."/>
            <person name="Skelly A."/>
            <person name="Suda W."/>
            <person name="Hattori M."/>
            <person name="Nakamoto N."/>
            <person name="Caballero S."/>
            <person name="Norman J."/>
            <person name="Olle B."/>
            <person name="Tanoue T."/>
            <person name="Arita M."/>
            <person name="Bucci V."/>
            <person name="Atarashi K."/>
            <person name="Xavier R."/>
            <person name="Honda K."/>
        </authorList>
    </citation>
    <scope>NUCLEOTIDE SEQUENCE [LARGE SCALE GENOMIC DNA]</scope>
    <source>
        <strain evidence="2">k34-0107-D12</strain>
    </source>
</reference>
<accession>A0ABQ0BPV5</accession>
<dbReference type="Proteomes" id="UP001600941">
    <property type="component" value="Unassembled WGS sequence"/>
</dbReference>
<gene>
    <name evidence="1" type="ORF">K340107D12_13830</name>
</gene>
<comment type="caution">
    <text evidence="1">The sequence shown here is derived from an EMBL/GenBank/DDBJ whole genome shotgun (WGS) entry which is preliminary data.</text>
</comment>
<dbReference type="EMBL" id="BAABZQ010000001">
    <property type="protein sequence ID" value="GAA6498567.1"/>
    <property type="molecule type" value="Genomic_DNA"/>
</dbReference>